<feature type="transmembrane region" description="Helical" evidence="16">
    <location>
        <begin position="1771"/>
        <end position="1795"/>
    </location>
</feature>
<dbReference type="InterPro" id="IPR035914">
    <property type="entry name" value="Sperma_CUB_dom_sf"/>
</dbReference>
<dbReference type="Gene3D" id="3.80.10.10">
    <property type="entry name" value="Ribonuclease Inhibitor"/>
    <property type="match status" value="1"/>
</dbReference>
<dbReference type="Pfam" id="PF00754">
    <property type="entry name" value="F5_F8_type_C"/>
    <property type="match status" value="1"/>
</dbReference>
<comment type="caution">
    <text evidence="21">The sequence shown here is derived from an EMBL/GenBank/DDBJ whole genome shotgun (WGS) entry which is preliminary data.</text>
</comment>
<feature type="disulfide bond" evidence="15">
    <location>
        <begin position="1136"/>
        <end position="1154"/>
    </location>
</feature>
<dbReference type="PROSITE" id="PS01187">
    <property type="entry name" value="EGF_CA"/>
    <property type="match status" value="1"/>
</dbReference>
<feature type="domain" description="CUB" evidence="17">
    <location>
        <begin position="722"/>
        <end position="834"/>
    </location>
</feature>
<evidence type="ECO:0000256" key="16">
    <source>
        <dbReference type="SAM" id="Phobius"/>
    </source>
</evidence>
<dbReference type="InterPro" id="IPR002172">
    <property type="entry name" value="LDrepeatLR_classA_rpt"/>
</dbReference>
<feature type="disulfide bond" evidence="15">
    <location>
        <begin position="1073"/>
        <end position="1088"/>
    </location>
</feature>
<feature type="disulfide bond" evidence="15">
    <location>
        <begin position="1054"/>
        <end position="1066"/>
    </location>
</feature>
<dbReference type="GO" id="GO:0005509">
    <property type="term" value="F:calcium ion binding"/>
    <property type="evidence" value="ECO:0007669"/>
    <property type="project" value="InterPro"/>
</dbReference>
<evidence type="ECO:0000256" key="6">
    <source>
        <dbReference type="ARBA" id="ARBA00022737"/>
    </source>
</evidence>
<dbReference type="InterPro" id="IPR001881">
    <property type="entry name" value="EGF-like_Ca-bd_dom"/>
</dbReference>
<feature type="transmembrane region" description="Helical" evidence="16">
    <location>
        <begin position="1623"/>
        <end position="1643"/>
    </location>
</feature>
<dbReference type="PANTHER" id="PTHR24372">
    <property type="entry name" value="GLYCOPROTEIN HORMONE RECEPTOR"/>
    <property type="match status" value="1"/>
</dbReference>
<evidence type="ECO:0000259" key="17">
    <source>
        <dbReference type="PROSITE" id="PS01180"/>
    </source>
</evidence>
<evidence type="ECO:0008006" key="23">
    <source>
        <dbReference type="Google" id="ProtNLM"/>
    </source>
</evidence>
<keyword evidence="12" id="KW-0325">Glycoprotein</keyword>
<dbReference type="InterPro" id="IPR000859">
    <property type="entry name" value="CUB_dom"/>
</dbReference>
<dbReference type="InterPro" id="IPR003591">
    <property type="entry name" value="Leu-rich_rpt_typical-subtyp"/>
</dbReference>
<dbReference type="Pfam" id="PF00431">
    <property type="entry name" value="CUB"/>
    <property type="match status" value="2"/>
</dbReference>
<dbReference type="SUPFAM" id="SSF49854">
    <property type="entry name" value="Spermadhesin, CUB domain"/>
    <property type="match status" value="3"/>
</dbReference>
<dbReference type="OrthoDB" id="6022531at2759"/>
<dbReference type="Gene3D" id="3.10.100.10">
    <property type="entry name" value="Mannose-Binding Protein A, subunit A"/>
    <property type="match status" value="2"/>
</dbReference>
<feature type="transmembrane region" description="Helical" evidence="16">
    <location>
        <begin position="1801"/>
        <end position="1825"/>
    </location>
</feature>
<feature type="disulfide bond" evidence="14">
    <location>
        <begin position="722"/>
        <end position="749"/>
    </location>
</feature>
<evidence type="ECO:0000256" key="8">
    <source>
        <dbReference type="ARBA" id="ARBA00023040"/>
    </source>
</evidence>
<dbReference type="SUPFAM" id="SSF81321">
    <property type="entry name" value="Family A G protein-coupled receptor-like"/>
    <property type="match status" value="1"/>
</dbReference>
<feature type="transmembrane region" description="Helical" evidence="16">
    <location>
        <begin position="1582"/>
        <end position="1603"/>
    </location>
</feature>
<dbReference type="InterPro" id="IPR008979">
    <property type="entry name" value="Galactose-bd-like_sf"/>
</dbReference>
<dbReference type="Gene3D" id="2.60.120.260">
    <property type="entry name" value="Galactose-binding domain-like"/>
    <property type="match status" value="1"/>
</dbReference>
<dbReference type="PROSITE" id="PS50068">
    <property type="entry name" value="LDLRA_2"/>
    <property type="match status" value="6"/>
</dbReference>
<dbReference type="SUPFAM" id="SSF57424">
    <property type="entry name" value="LDL receptor-like module"/>
    <property type="match status" value="5"/>
</dbReference>
<keyword evidence="11" id="KW-0675">Receptor</keyword>
<feature type="disulfide bond" evidence="15">
    <location>
        <begin position="1222"/>
        <end position="1234"/>
    </location>
</feature>
<dbReference type="STRING" id="307972.A0A2G8JZS9"/>
<dbReference type="InterPro" id="IPR017452">
    <property type="entry name" value="GPCR_Rhodpsn_7TM"/>
</dbReference>
<keyword evidence="5" id="KW-0732">Signal</keyword>
<evidence type="ECO:0000256" key="3">
    <source>
        <dbReference type="ARBA" id="ARBA00022614"/>
    </source>
</evidence>
<feature type="disulfide bond" evidence="15">
    <location>
        <begin position="1019"/>
        <end position="1037"/>
    </location>
</feature>
<feature type="disulfide bond" evidence="15">
    <location>
        <begin position="1100"/>
        <end position="1118"/>
    </location>
</feature>
<gene>
    <name evidence="21" type="ORF">BSL78_21884</name>
</gene>
<dbReference type="Gene3D" id="4.10.400.10">
    <property type="entry name" value="Low-density Lipoprotein Receptor"/>
    <property type="match status" value="5"/>
</dbReference>
<dbReference type="CDD" id="cd00041">
    <property type="entry name" value="CUB"/>
    <property type="match status" value="2"/>
</dbReference>
<feature type="domain" description="G-protein coupled receptors family 1 profile" evidence="20">
    <location>
        <begin position="1551"/>
        <end position="1821"/>
    </location>
</feature>
<dbReference type="PANTHER" id="PTHR24372:SF77">
    <property type="entry name" value="G-PROTEIN COUPLED RECEPTORS FAMILY 1 PROFILE DOMAIN-CONTAINING PROTEIN"/>
    <property type="match status" value="1"/>
</dbReference>
<evidence type="ECO:0000256" key="11">
    <source>
        <dbReference type="ARBA" id="ARBA00023170"/>
    </source>
</evidence>
<organism evidence="21 22">
    <name type="scientific">Stichopus japonicus</name>
    <name type="common">Sea cucumber</name>
    <dbReference type="NCBI Taxonomy" id="307972"/>
    <lineage>
        <taxon>Eukaryota</taxon>
        <taxon>Metazoa</taxon>
        <taxon>Echinodermata</taxon>
        <taxon>Eleutherozoa</taxon>
        <taxon>Echinozoa</taxon>
        <taxon>Holothuroidea</taxon>
        <taxon>Aspidochirotacea</taxon>
        <taxon>Aspidochirotida</taxon>
        <taxon>Stichopodidae</taxon>
        <taxon>Apostichopus</taxon>
    </lineage>
</organism>
<keyword evidence="13" id="KW-0807">Transducer</keyword>
<dbReference type="PROSITE" id="PS00237">
    <property type="entry name" value="G_PROTEIN_RECEP_F1_1"/>
    <property type="match status" value="1"/>
</dbReference>
<reference evidence="21 22" key="1">
    <citation type="journal article" date="2017" name="PLoS Biol.">
        <title>The sea cucumber genome provides insights into morphological evolution and visceral regeneration.</title>
        <authorList>
            <person name="Zhang X."/>
            <person name="Sun L."/>
            <person name="Yuan J."/>
            <person name="Sun Y."/>
            <person name="Gao Y."/>
            <person name="Zhang L."/>
            <person name="Li S."/>
            <person name="Dai H."/>
            <person name="Hamel J.F."/>
            <person name="Liu C."/>
            <person name="Yu Y."/>
            <person name="Liu S."/>
            <person name="Lin W."/>
            <person name="Guo K."/>
            <person name="Jin S."/>
            <person name="Xu P."/>
            <person name="Storey K.B."/>
            <person name="Huan P."/>
            <person name="Zhang T."/>
            <person name="Zhou Y."/>
            <person name="Zhang J."/>
            <person name="Lin C."/>
            <person name="Li X."/>
            <person name="Xing L."/>
            <person name="Huo D."/>
            <person name="Sun M."/>
            <person name="Wang L."/>
            <person name="Mercier A."/>
            <person name="Li F."/>
            <person name="Yang H."/>
            <person name="Xiang J."/>
        </authorList>
    </citation>
    <scope>NUCLEOTIDE SEQUENCE [LARGE SCALE GENOMIC DNA]</scope>
    <source>
        <strain evidence="21">Shaxun</strain>
        <tissue evidence="21">Muscle</tissue>
    </source>
</reference>
<feature type="transmembrane region" description="Helical" evidence="16">
    <location>
        <begin position="1664"/>
        <end position="1683"/>
    </location>
</feature>
<feature type="disulfide bond" evidence="15">
    <location>
        <begin position="1012"/>
        <end position="1024"/>
    </location>
</feature>
<keyword evidence="3" id="KW-0433">Leucine-rich repeat</keyword>
<dbReference type="InterPro" id="IPR000421">
    <property type="entry name" value="FA58C"/>
</dbReference>
<dbReference type="Proteomes" id="UP000230750">
    <property type="component" value="Unassembled WGS sequence"/>
</dbReference>
<feature type="disulfide bond" evidence="15">
    <location>
        <begin position="1061"/>
        <end position="1079"/>
    </location>
</feature>
<comment type="subcellular location">
    <subcellularLocation>
        <location evidence="1">Cell membrane</location>
        <topology evidence="1">Multi-pass membrane protein</topology>
    </subcellularLocation>
</comment>
<feature type="transmembrane region" description="Helical" evidence="16">
    <location>
        <begin position="1712"/>
        <end position="1739"/>
    </location>
</feature>
<dbReference type="Gene3D" id="2.10.25.10">
    <property type="entry name" value="Laminin"/>
    <property type="match status" value="1"/>
</dbReference>
<evidence type="ECO:0000256" key="5">
    <source>
        <dbReference type="ARBA" id="ARBA00022729"/>
    </source>
</evidence>
<dbReference type="SMART" id="SM00042">
    <property type="entry name" value="CUB"/>
    <property type="match status" value="2"/>
</dbReference>
<feature type="domain" description="C-type lectin" evidence="19">
    <location>
        <begin position="855"/>
        <end position="977"/>
    </location>
</feature>
<dbReference type="FunFam" id="4.10.400.10:FF:000034">
    <property type="entry name" value="Low-density lipoprotein receptor-related protein 2"/>
    <property type="match status" value="1"/>
</dbReference>
<evidence type="ECO:0000256" key="15">
    <source>
        <dbReference type="PROSITE-ProRule" id="PRU00124"/>
    </source>
</evidence>
<keyword evidence="22" id="KW-1185">Reference proteome</keyword>
<evidence type="ECO:0000256" key="10">
    <source>
        <dbReference type="ARBA" id="ARBA00023157"/>
    </source>
</evidence>
<feature type="domain" description="C-type lectin" evidence="19">
    <location>
        <begin position="167"/>
        <end position="284"/>
    </location>
</feature>
<dbReference type="GO" id="GO:0009755">
    <property type="term" value="P:hormone-mediated signaling pathway"/>
    <property type="evidence" value="ECO:0007669"/>
    <property type="project" value="TreeGrafter"/>
</dbReference>
<dbReference type="InterPro" id="IPR001304">
    <property type="entry name" value="C-type_lectin-like"/>
</dbReference>
<dbReference type="CDD" id="cd00037">
    <property type="entry name" value="CLECT"/>
    <property type="match status" value="1"/>
</dbReference>
<feature type="disulfide bond" evidence="15">
    <location>
        <begin position="1031"/>
        <end position="1046"/>
    </location>
</feature>
<feature type="disulfide bond" evidence="15">
    <location>
        <begin position="1241"/>
        <end position="1256"/>
    </location>
</feature>
<dbReference type="SMART" id="SM00034">
    <property type="entry name" value="CLECT"/>
    <property type="match status" value="2"/>
</dbReference>
<evidence type="ECO:0000259" key="18">
    <source>
        <dbReference type="PROSITE" id="PS50022"/>
    </source>
</evidence>
<dbReference type="InterPro" id="IPR018097">
    <property type="entry name" value="EGF_Ca-bd_CS"/>
</dbReference>
<dbReference type="InterPro" id="IPR016187">
    <property type="entry name" value="CTDL_fold"/>
</dbReference>
<evidence type="ECO:0000259" key="19">
    <source>
        <dbReference type="PROSITE" id="PS50041"/>
    </source>
</evidence>
<comment type="caution">
    <text evidence="15">Lacks conserved residue(s) required for the propagation of feature annotation.</text>
</comment>
<dbReference type="Pfam" id="PF13855">
    <property type="entry name" value="LRR_8"/>
    <property type="match status" value="1"/>
</dbReference>
<dbReference type="GO" id="GO:0005886">
    <property type="term" value="C:plasma membrane"/>
    <property type="evidence" value="ECO:0007669"/>
    <property type="project" value="UniProtKB-SubCell"/>
</dbReference>
<keyword evidence="7 16" id="KW-1133">Transmembrane helix</keyword>
<dbReference type="GO" id="GO:0008528">
    <property type="term" value="F:G protein-coupled peptide receptor activity"/>
    <property type="evidence" value="ECO:0007669"/>
    <property type="project" value="TreeGrafter"/>
</dbReference>
<dbReference type="SUPFAM" id="SSF56112">
    <property type="entry name" value="Protein kinase-like (PK-like)"/>
    <property type="match status" value="1"/>
</dbReference>
<feature type="domain" description="F5/8 type C" evidence="18">
    <location>
        <begin position="1"/>
        <end position="151"/>
    </location>
</feature>
<feature type="transmembrane region" description="Helical" evidence="16">
    <location>
        <begin position="1539"/>
        <end position="1561"/>
    </location>
</feature>
<feature type="domain" description="CUB" evidence="17">
    <location>
        <begin position="592"/>
        <end position="707"/>
    </location>
</feature>
<name>A0A2G8JZS9_STIJA</name>
<proteinExistence type="predicted"/>
<dbReference type="Gene3D" id="1.20.1070.10">
    <property type="entry name" value="Rhodopsin 7-helix transmembrane proteins"/>
    <property type="match status" value="1"/>
</dbReference>
<feature type="disulfide bond" evidence="15">
    <location>
        <begin position="1112"/>
        <end position="1127"/>
    </location>
</feature>
<dbReference type="InterPro" id="IPR011009">
    <property type="entry name" value="Kinase-like_dom_sf"/>
</dbReference>
<dbReference type="PROSITE" id="PS01180">
    <property type="entry name" value="CUB"/>
    <property type="match status" value="2"/>
</dbReference>
<dbReference type="InterPro" id="IPR001611">
    <property type="entry name" value="Leu-rich_rpt"/>
</dbReference>
<evidence type="ECO:0000259" key="20">
    <source>
        <dbReference type="PROSITE" id="PS50262"/>
    </source>
</evidence>
<dbReference type="SUPFAM" id="SSF56436">
    <property type="entry name" value="C-type lectin-like"/>
    <property type="match status" value="2"/>
</dbReference>
<evidence type="ECO:0000256" key="4">
    <source>
        <dbReference type="ARBA" id="ARBA00022692"/>
    </source>
</evidence>
<dbReference type="InterPro" id="IPR032675">
    <property type="entry name" value="LRR_dom_sf"/>
</dbReference>
<evidence type="ECO:0000256" key="14">
    <source>
        <dbReference type="PROSITE-ProRule" id="PRU00059"/>
    </source>
</evidence>
<evidence type="ECO:0000256" key="12">
    <source>
        <dbReference type="ARBA" id="ARBA00023180"/>
    </source>
</evidence>
<dbReference type="InterPro" id="IPR016186">
    <property type="entry name" value="C-type_lectin-like/link_sf"/>
</dbReference>
<keyword evidence="4 16" id="KW-0812">Transmembrane</keyword>
<dbReference type="PROSITE" id="PS01209">
    <property type="entry name" value="LDLRA_1"/>
    <property type="match status" value="4"/>
</dbReference>
<dbReference type="CDD" id="cd00112">
    <property type="entry name" value="LDLa"/>
    <property type="match status" value="6"/>
</dbReference>
<dbReference type="SUPFAM" id="SSF57196">
    <property type="entry name" value="EGF/Laminin"/>
    <property type="match status" value="1"/>
</dbReference>
<dbReference type="PRINTS" id="PR00261">
    <property type="entry name" value="LDLRECEPTOR"/>
</dbReference>
<dbReference type="PROSITE" id="PS50041">
    <property type="entry name" value="C_TYPE_LECTIN_2"/>
    <property type="match status" value="2"/>
</dbReference>
<dbReference type="SMART" id="SM00369">
    <property type="entry name" value="LRR_TYP"/>
    <property type="match status" value="3"/>
</dbReference>
<dbReference type="InterPro" id="IPR023415">
    <property type="entry name" value="LDLR_class-A_CS"/>
</dbReference>
<evidence type="ECO:0000256" key="13">
    <source>
        <dbReference type="ARBA" id="ARBA00023224"/>
    </source>
</evidence>
<dbReference type="EMBL" id="MRZV01001035">
    <property type="protein sequence ID" value="PIK41271.1"/>
    <property type="molecule type" value="Genomic_DNA"/>
</dbReference>
<keyword evidence="8" id="KW-0297">G-protein coupled receptor</keyword>
<dbReference type="Pfam" id="PF00057">
    <property type="entry name" value="Ldl_recept_a"/>
    <property type="match status" value="4"/>
</dbReference>
<keyword evidence="2" id="KW-1003">Cell membrane</keyword>
<dbReference type="PROSITE" id="PS50262">
    <property type="entry name" value="G_PROTEIN_RECEP_F1_2"/>
    <property type="match status" value="1"/>
</dbReference>
<keyword evidence="9 16" id="KW-0472">Membrane</keyword>
<dbReference type="SUPFAM" id="SSF52058">
    <property type="entry name" value="L domain-like"/>
    <property type="match status" value="1"/>
</dbReference>
<dbReference type="SMART" id="SM00192">
    <property type="entry name" value="LDLa"/>
    <property type="match status" value="6"/>
</dbReference>
<dbReference type="Pfam" id="PF00001">
    <property type="entry name" value="7tm_1"/>
    <property type="match status" value="1"/>
</dbReference>
<feature type="disulfide bond" evidence="15">
    <location>
        <begin position="1229"/>
        <end position="1247"/>
    </location>
</feature>
<feature type="disulfide bond" evidence="14">
    <location>
        <begin position="777"/>
        <end position="794"/>
    </location>
</feature>
<dbReference type="SMART" id="SM00179">
    <property type="entry name" value="EGF_CA"/>
    <property type="match status" value="1"/>
</dbReference>
<evidence type="ECO:0000256" key="7">
    <source>
        <dbReference type="ARBA" id="ARBA00022989"/>
    </source>
</evidence>
<evidence type="ECO:0000256" key="2">
    <source>
        <dbReference type="ARBA" id="ARBA00022475"/>
    </source>
</evidence>
<feature type="disulfide bond" evidence="15">
    <location>
        <begin position="1283"/>
        <end position="1298"/>
    </location>
</feature>
<dbReference type="InterPro" id="IPR000276">
    <property type="entry name" value="GPCR_Rhodpsn"/>
</dbReference>
<dbReference type="InterPro" id="IPR036055">
    <property type="entry name" value="LDL_receptor-like_sf"/>
</dbReference>
<feature type="disulfide bond" evidence="15">
    <location>
        <begin position="1093"/>
        <end position="1105"/>
    </location>
</feature>
<protein>
    <recommendedName>
        <fullName evidence="23">G-protein coupled receptor GRL101</fullName>
    </recommendedName>
</protein>
<dbReference type="PROSITE" id="PS50022">
    <property type="entry name" value="FA58C_3"/>
    <property type="match status" value="1"/>
</dbReference>
<evidence type="ECO:0000256" key="1">
    <source>
        <dbReference type="ARBA" id="ARBA00004651"/>
    </source>
</evidence>
<evidence type="ECO:0000313" key="21">
    <source>
        <dbReference type="EMBL" id="PIK41271.1"/>
    </source>
</evidence>
<sequence>MESGDIQSNQIDESNVCKQNGGYRLFWNPLASFQFSSEGQDLRTDTVTIDLLEDHVITAIATQGTGTSHATYATSYRLLYRRRQDRENTSWKTYLNLDGTAKEFEANFDASSVVINELDRPLIASQVQIEYWHFEDGKASISCVRVELFGCNYQDSGNVCGSNTVEIDGRCYLSVMSNSPTACQDIFQSNSNTASIKSEELQNLMSRAFSALELPNYIHYRIGLTTATSPAIANSSSLIWEDGTPAIFQGFTGNPSIPDLVESETFCVYLHSRRNLEWELYPCDSLEISAATLCQLDVNECLAWDNQCSDGCLDLPGTYKCTCPDGKYLNPLERYSCESLCGMTSISTNNDNNTMCVGHRTDVDTWQGSVNRCMNEDASLLSELSARTLCPHVMTNHAVHGRWVSGGGTQIQDGLCPVYVRKHSSQSVEGRDCQSILPYDCERGVPQSYDLSSTCNMTSEDGQPKICSDEPVYNNEGFITWFGYPPWFQRMTTVRFHINGRTGRRIRLSLISVKLRLLSVTECLDSLSILENYGFVQTLKGVYCGDLKNFVVDINSDKATLQLQIGDLSEAMPEFLEVQAYFKDLNCSLEDCASQCPSEPFTGPHGTIVSFNYPSLLPIYFSCTWTVIAKPGRFVHLEFLEFDISCLSLNSLIVGETSNTSSADSREEHICGGEAGSVITAGDTIVLSLSTGLQQKSTGFSARYTEQDTPGCGFFPSISQTCESVICTAPSAIIASRNYPLLYQDGLDCEWTIETSVGTYIEIRFTDFDIRSTTALCQDDYLEIVSGIAVTRLCNPNIDKHHWEYKSDRNKITIHFKTNYDLEDGLFFATYVERSFAIPNTSDANTGCMDGWKLINNQCYRHVTVATNIHWYDASHSCKSFSDGCSLATIQSQTEMNLIQEYILGEGNPEEGTYIGLKWDASRKRQIWDSGLPVTYTDWQVAGSYEGRQPDGGDLEGCSIIDFWSYRETSNWHDTPCAASVTNQFLCQMKADLEVENAPSPLEINKDSQRSCRKGQFHCSTGECILNVFVCDGKPDCYDESDESDCTQSTDGSCAISEFTCVDGKCIPSSFYCDFIDHCTDGSDEYECVYPPCSSDEFQCKDGLCIPKSKQCDLKHDCNDLSDEKNCAMSSGNFQCFDGKLIPSHNQCDGYRDCSGKNWEDEPQTCDYLQDAFQCNLSSQIQCKNGACTEESNRCIFEYDEYSYLRGCRDASHLMDCELFQCPLDYFKCPHSYCIPERDRCNGDYDCQNGEDELDCESYSCAEGSYKCHGRDSRVCIPQKEVCDGIVHCDQGDDELFCDVSKCFEGCDCSGMSFICWELNGGQRLQRRYQSKLNNYIHIQTDNLAISAHTYPSLPHLPPTPRGMNTVRRNRRAVNDSALAQENSIQDALHLDLHQFKFVLHIDFTGNEIDIILDQEFAENMNLRNLILDWNLLTSLSPDTFAGLDNLRYLSLKGNPLTTVAQSPFQPLGELGILDIQSTSLTDVSDEVFSGLWSLKALYSDKFFFCCLFEQTRELDECLPEAGQFSSCKDLMKSRFLRISLWVLGVAAVLGNAVVIFLRIYRREIFPNSRRNPTQSILITNLALADFFTGVYMLIIATADLSFRGVYYRYSEIWQTGGLCKFAGFLAVLGSEGSVMFLTVITIDRFQGIVFPLSRRKLRFKSTYTVSLCVWLLAVLISFTPVLPLNYFGVSFYGRSSVCLALPLTRDFLPGWLYSVLIFLVFNLVCFLAMLICYIVIYIKAKQSVGFKTSATAEKQSKLDEQIQMAAKMSFLVLTDMACWMPIIIMGCLALTGTVEIPGDMYAVTAVFILPINSALNPYLYTLLVKAAKRASSSKKSKSQLSSSGVTDVTTLGTVVSTGNPSASAKAPPEMLQNVLNGFRRTRLIIALKISSLQKYTLASLMENGPCTLSDACIRDIEADIRKGLQCLHDNGIVHGNISTSSVIIDGEDENKRAFLLFLSSWKQDNEIFEKMKQKDWDDLYDVIQTFRKEDKTVETVEL</sequence>
<dbReference type="SUPFAM" id="SSF49785">
    <property type="entry name" value="Galactose-binding domain-like"/>
    <property type="match status" value="1"/>
</dbReference>
<dbReference type="GO" id="GO:0007189">
    <property type="term" value="P:adenylate cyclase-activating G protein-coupled receptor signaling pathway"/>
    <property type="evidence" value="ECO:0007669"/>
    <property type="project" value="TreeGrafter"/>
</dbReference>
<evidence type="ECO:0000256" key="9">
    <source>
        <dbReference type="ARBA" id="ARBA00023136"/>
    </source>
</evidence>
<dbReference type="Gene3D" id="2.60.120.290">
    <property type="entry name" value="Spermadhesin, CUB domain"/>
    <property type="match status" value="2"/>
</dbReference>
<keyword evidence="6" id="KW-0677">Repeat</keyword>
<dbReference type="CDD" id="cd00054">
    <property type="entry name" value="EGF_CA"/>
    <property type="match status" value="1"/>
</dbReference>
<keyword evidence="10 15" id="KW-1015">Disulfide bond</keyword>
<evidence type="ECO:0000313" key="22">
    <source>
        <dbReference type="Proteomes" id="UP000230750"/>
    </source>
</evidence>
<accession>A0A2G8JZS9</accession>